<feature type="coiled-coil region" evidence="1">
    <location>
        <begin position="235"/>
        <end position="262"/>
    </location>
</feature>
<sequence>MSEEDLRQSASDGGPTDDSISEEETEEETEEEELQRLRRESADHIEKNKQLLEHLKKYMDHAKATVEAATVEKTQLMNEIEELKAENQSFEEQYEEAVNSYEQQIDTLKQEIRKKNQESIDNLSTLLAELQNIEEANGDLTQELQNEKKSVEQLTEEKDILTKTISQMETKLRKQEVIMKRQSIAVQNEQASLSNAAEQNEIVRHLMLKMEGVAELAMQLRALAVGETGEESIHEAKLAKEKKEHEMTRQLLEIEKKKSNRKASLTVSEKYNGLLQSQIVDASVASPVHLRKSAVRALRKGVTQKSLRVSSDDPVMLKDEKNNMFNNDIELTASFGPSLPEPPEISSPLARTLSPEEFNMLTSSNYEEFAHLPPPPPPKPEGLQSTLVTQLKARTPFHPPNPSSKYHRAL</sequence>
<feature type="region of interest" description="Disordered" evidence="2">
    <location>
        <begin position="1"/>
        <end position="43"/>
    </location>
</feature>
<evidence type="ECO:0000256" key="2">
    <source>
        <dbReference type="SAM" id="MobiDB-lite"/>
    </source>
</evidence>
<feature type="compositionally biased region" description="Basic and acidic residues" evidence="2">
    <location>
        <begin position="34"/>
        <end position="43"/>
    </location>
</feature>
<name>A0A2P6NSB4_9EUKA</name>
<dbReference type="AlphaFoldDB" id="A0A2P6NSB4"/>
<evidence type="ECO:0000256" key="1">
    <source>
        <dbReference type="SAM" id="Coils"/>
    </source>
</evidence>
<dbReference type="Proteomes" id="UP000241769">
    <property type="component" value="Unassembled WGS sequence"/>
</dbReference>
<organism evidence="3 4">
    <name type="scientific">Planoprotostelium fungivorum</name>
    <dbReference type="NCBI Taxonomy" id="1890364"/>
    <lineage>
        <taxon>Eukaryota</taxon>
        <taxon>Amoebozoa</taxon>
        <taxon>Evosea</taxon>
        <taxon>Variosea</taxon>
        <taxon>Cavosteliida</taxon>
        <taxon>Cavosteliaceae</taxon>
        <taxon>Planoprotostelium</taxon>
    </lineage>
</organism>
<feature type="compositionally biased region" description="Acidic residues" evidence="2">
    <location>
        <begin position="19"/>
        <end position="33"/>
    </location>
</feature>
<keyword evidence="1" id="KW-0175">Coiled coil</keyword>
<proteinExistence type="predicted"/>
<protein>
    <submittedName>
        <fullName evidence="3">Uncharacterized protein</fullName>
    </submittedName>
</protein>
<reference evidence="3 4" key="1">
    <citation type="journal article" date="2018" name="Genome Biol. Evol.">
        <title>Multiple Roots of Fruiting Body Formation in Amoebozoa.</title>
        <authorList>
            <person name="Hillmann F."/>
            <person name="Forbes G."/>
            <person name="Novohradska S."/>
            <person name="Ferling I."/>
            <person name="Riege K."/>
            <person name="Groth M."/>
            <person name="Westermann M."/>
            <person name="Marz M."/>
            <person name="Spaller T."/>
            <person name="Winckler T."/>
            <person name="Schaap P."/>
            <person name="Glockner G."/>
        </authorList>
    </citation>
    <scope>NUCLEOTIDE SEQUENCE [LARGE SCALE GENOMIC DNA]</scope>
    <source>
        <strain evidence="3 4">Jena</strain>
    </source>
</reference>
<keyword evidence="4" id="KW-1185">Reference proteome</keyword>
<accession>A0A2P6NSB4</accession>
<dbReference type="InParanoid" id="A0A2P6NSB4"/>
<feature type="region of interest" description="Disordered" evidence="2">
    <location>
        <begin position="367"/>
        <end position="410"/>
    </location>
</feature>
<evidence type="ECO:0000313" key="3">
    <source>
        <dbReference type="EMBL" id="PRP86854.1"/>
    </source>
</evidence>
<dbReference type="EMBL" id="MDYQ01000026">
    <property type="protein sequence ID" value="PRP86854.1"/>
    <property type="molecule type" value="Genomic_DNA"/>
</dbReference>
<gene>
    <name evidence="3" type="ORF">PROFUN_05071</name>
</gene>
<evidence type="ECO:0000313" key="4">
    <source>
        <dbReference type="Proteomes" id="UP000241769"/>
    </source>
</evidence>
<comment type="caution">
    <text evidence="3">The sequence shown here is derived from an EMBL/GenBank/DDBJ whole genome shotgun (WGS) entry which is preliminary data.</text>
</comment>